<dbReference type="STRING" id="2018661.A0A2A2M2B6"/>
<comment type="subcellular location">
    <subcellularLocation>
        <location evidence="1">Nucleus</location>
    </subcellularLocation>
</comment>
<keyword evidence="3" id="KW-0804">Transcription</keyword>
<accession>A0A2A2M2B6</accession>
<sequence length="161" mass="19329">MNIQNAREILEDVRFAETEEVKLVKAQRETTIFINRHKAHGTVQYQVINDVSRLSNDEMERIVAVFVHGPAWQFKGWNYFGLNDKGEMVNKWNAKPVNIFSDVQAFHIYYDDIKIEPNVLKWNVERIPVSRMKRYKDKANLARIWEKIDKHIQKNRPWLRY</sequence>
<dbReference type="EMBL" id="LIAE01006134">
    <property type="protein sequence ID" value="PAV92588.1"/>
    <property type="molecule type" value="Genomic_DNA"/>
</dbReference>
<dbReference type="AlphaFoldDB" id="A0A2A2M2B6"/>
<evidence type="ECO:0000259" key="5">
    <source>
        <dbReference type="Pfam" id="PF05179"/>
    </source>
</evidence>
<evidence type="ECO:0000256" key="1">
    <source>
        <dbReference type="ARBA" id="ARBA00004123"/>
    </source>
</evidence>
<keyword evidence="4" id="KW-0539">Nucleus</keyword>
<dbReference type="Gene3D" id="3.40.50.11990">
    <property type="entry name" value="RNA polymerase II accessory factor, Cdc73 C-terminal domain"/>
    <property type="match status" value="1"/>
</dbReference>
<dbReference type="GO" id="GO:0000993">
    <property type="term" value="F:RNA polymerase II complex binding"/>
    <property type="evidence" value="ECO:0007669"/>
    <property type="project" value="TreeGrafter"/>
</dbReference>
<feature type="domain" description="Cell division control protein 73 C-terminal" evidence="5">
    <location>
        <begin position="2"/>
        <end position="151"/>
    </location>
</feature>
<comment type="similarity">
    <text evidence="2">Belongs to the CDC73 family.</text>
</comment>
<dbReference type="GO" id="GO:0032968">
    <property type="term" value="P:positive regulation of transcription elongation by RNA polymerase II"/>
    <property type="evidence" value="ECO:0007669"/>
    <property type="project" value="TreeGrafter"/>
</dbReference>
<comment type="caution">
    <text evidence="6">The sequence shown here is derived from an EMBL/GenBank/DDBJ whole genome shotgun (WGS) entry which is preliminary data.</text>
</comment>
<dbReference type="Pfam" id="PF05179">
    <property type="entry name" value="CDC73_C"/>
    <property type="match status" value="1"/>
</dbReference>
<dbReference type="InterPro" id="IPR031336">
    <property type="entry name" value="CDC73_C"/>
</dbReference>
<dbReference type="GO" id="GO:0016593">
    <property type="term" value="C:Cdc73/Paf1 complex"/>
    <property type="evidence" value="ECO:0007669"/>
    <property type="project" value="InterPro"/>
</dbReference>
<dbReference type="PANTHER" id="PTHR12466:SF8">
    <property type="entry name" value="PARAFIBROMIN"/>
    <property type="match status" value="1"/>
</dbReference>
<gene>
    <name evidence="6" type="ORF">WR25_14616</name>
</gene>
<dbReference type="InterPro" id="IPR038103">
    <property type="entry name" value="CDC73_C_sf"/>
</dbReference>
<keyword evidence="7" id="KW-1185">Reference proteome</keyword>
<proteinExistence type="inferred from homology"/>
<name>A0A2A2M2B6_9BILA</name>
<dbReference type="OrthoDB" id="2186602at2759"/>
<dbReference type="Proteomes" id="UP000218231">
    <property type="component" value="Unassembled WGS sequence"/>
</dbReference>
<evidence type="ECO:0000256" key="3">
    <source>
        <dbReference type="ARBA" id="ARBA00023163"/>
    </source>
</evidence>
<reference evidence="6 7" key="1">
    <citation type="journal article" date="2017" name="Curr. Biol.">
        <title>Genome architecture and evolution of a unichromosomal asexual nematode.</title>
        <authorList>
            <person name="Fradin H."/>
            <person name="Zegar C."/>
            <person name="Gutwein M."/>
            <person name="Lucas J."/>
            <person name="Kovtun M."/>
            <person name="Corcoran D."/>
            <person name="Baugh L.R."/>
            <person name="Kiontke K."/>
            <person name="Gunsalus K."/>
            <person name="Fitch D.H."/>
            <person name="Piano F."/>
        </authorList>
    </citation>
    <scope>NUCLEOTIDE SEQUENCE [LARGE SCALE GENOMIC DNA]</scope>
    <source>
        <strain evidence="6">PF1309</strain>
    </source>
</reference>
<evidence type="ECO:0000256" key="4">
    <source>
        <dbReference type="ARBA" id="ARBA00023242"/>
    </source>
</evidence>
<evidence type="ECO:0000313" key="7">
    <source>
        <dbReference type="Proteomes" id="UP000218231"/>
    </source>
</evidence>
<dbReference type="PANTHER" id="PTHR12466">
    <property type="entry name" value="CDC73 DOMAIN PROTEIN"/>
    <property type="match status" value="1"/>
</dbReference>
<dbReference type="GO" id="GO:0006368">
    <property type="term" value="P:transcription elongation by RNA polymerase II"/>
    <property type="evidence" value="ECO:0007669"/>
    <property type="project" value="InterPro"/>
</dbReference>
<protein>
    <recommendedName>
        <fullName evidence="5">Cell division control protein 73 C-terminal domain-containing protein</fullName>
    </recommendedName>
</protein>
<evidence type="ECO:0000313" key="6">
    <source>
        <dbReference type="EMBL" id="PAV92588.1"/>
    </source>
</evidence>
<evidence type="ECO:0000256" key="2">
    <source>
        <dbReference type="ARBA" id="ARBA00010427"/>
    </source>
</evidence>
<organism evidence="6 7">
    <name type="scientific">Diploscapter pachys</name>
    <dbReference type="NCBI Taxonomy" id="2018661"/>
    <lineage>
        <taxon>Eukaryota</taxon>
        <taxon>Metazoa</taxon>
        <taxon>Ecdysozoa</taxon>
        <taxon>Nematoda</taxon>
        <taxon>Chromadorea</taxon>
        <taxon>Rhabditida</taxon>
        <taxon>Rhabditina</taxon>
        <taxon>Rhabditomorpha</taxon>
        <taxon>Rhabditoidea</taxon>
        <taxon>Rhabditidae</taxon>
        <taxon>Diploscapter</taxon>
    </lineage>
</organism>
<dbReference type="InterPro" id="IPR007852">
    <property type="entry name" value="Cdc73/Parafibromin"/>
</dbReference>